<name>A0A8H7V6Y5_9FUNG</name>
<reference evidence="1" key="1">
    <citation type="submission" date="2020-12" db="EMBL/GenBank/DDBJ databases">
        <title>Metabolic potential, ecology and presence of endohyphal bacteria is reflected in genomic diversity of Mucoromycotina.</title>
        <authorList>
            <person name="Muszewska A."/>
            <person name="Okrasinska A."/>
            <person name="Steczkiewicz K."/>
            <person name="Drgas O."/>
            <person name="Orlowska M."/>
            <person name="Perlinska-Lenart U."/>
            <person name="Aleksandrzak-Piekarczyk T."/>
            <person name="Szatraj K."/>
            <person name="Zielenkiewicz U."/>
            <person name="Pilsyk S."/>
            <person name="Malc E."/>
            <person name="Mieczkowski P."/>
            <person name="Kruszewska J.S."/>
            <person name="Biernat P."/>
            <person name="Pawlowska J."/>
        </authorList>
    </citation>
    <scope>NUCLEOTIDE SEQUENCE</scope>
    <source>
        <strain evidence="1">WA0000017839</strain>
    </source>
</reference>
<sequence>MSTFESLPREIWDIILFYVGDHVKKGQWMAINKNWCNMYLPLAYISPVIHLNAKRSKFYGIVYSPFSPGQLTTSITFRFFKEDKRYTKKVTRGKLYRLMMCTPHVEEVKFSVIENVKKKSWDYFYKVLKAANTWKLRHLPDDWELEYLDDKADMALIYSTYLECAQHLRHSLNSLRLMKEMMSTNMDLSFLNVLTALRSLDITKGFLKSVYDLDLLLQHVPQLEELEVDFVDTSFISDHDNGGIILAREYPNIKTLNFHSFVLQTDQQACIFYTNFTGLQTLHIEGIQNELTLKPETAKKFFKMLSSLLNYNFGLRGNFIGKSDFISKNCLQVNHVLLSGRRLDYDESPVCVKKSKLFPDGTMQHIFPNDCVHTRRITYVLGLNIEQPELAQIKDSCIQDFLKALFNHQHRNLRSIVFDELRIMSPIKTDLVFTSYIQSISFNKCRFSKSNLQVLLACFTNLGNIHFSDCALDGYNHHYRVDIIIPKTDVHQLCISNSFTTFPKSTLISLTLADEGAKKYYYIEDEGILVAVETTEQQFLLFTEEALYNPDFTKIINIHVKSIRKLVLKLYRTNQSKDIHLVF</sequence>
<gene>
    <name evidence="1" type="ORF">INT47_008323</name>
</gene>
<dbReference type="OrthoDB" id="2255984at2759"/>
<evidence type="ECO:0000313" key="1">
    <source>
        <dbReference type="EMBL" id="KAG2209480.1"/>
    </source>
</evidence>
<dbReference type="InterPro" id="IPR032675">
    <property type="entry name" value="LRR_dom_sf"/>
</dbReference>
<dbReference type="EMBL" id="JAEPRD010000015">
    <property type="protein sequence ID" value="KAG2209480.1"/>
    <property type="molecule type" value="Genomic_DNA"/>
</dbReference>
<dbReference type="Proteomes" id="UP000603453">
    <property type="component" value="Unassembled WGS sequence"/>
</dbReference>
<dbReference type="AlphaFoldDB" id="A0A8H7V6Y5"/>
<comment type="caution">
    <text evidence="1">The sequence shown here is derived from an EMBL/GenBank/DDBJ whole genome shotgun (WGS) entry which is preliminary data.</text>
</comment>
<accession>A0A8H7V6Y5</accession>
<protein>
    <submittedName>
        <fullName evidence="1">Uncharacterized protein</fullName>
    </submittedName>
</protein>
<evidence type="ECO:0000313" key="2">
    <source>
        <dbReference type="Proteomes" id="UP000603453"/>
    </source>
</evidence>
<dbReference type="Gene3D" id="3.80.10.10">
    <property type="entry name" value="Ribonuclease Inhibitor"/>
    <property type="match status" value="1"/>
</dbReference>
<proteinExistence type="predicted"/>
<keyword evidence="2" id="KW-1185">Reference proteome</keyword>
<organism evidence="1 2">
    <name type="scientific">Mucor saturninus</name>
    <dbReference type="NCBI Taxonomy" id="64648"/>
    <lineage>
        <taxon>Eukaryota</taxon>
        <taxon>Fungi</taxon>
        <taxon>Fungi incertae sedis</taxon>
        <taxon>Mucoromycota</taxon>
        <taxon>Mucoromycotina</taxon>
        <taxon>Mucoromycetes</taxon>
        <taxon>Mucorales</taxon>
        <taxon>Mucorineae</taxon>
        <taxon>Mucoraceae</taxon>
        <taxon>Mucor</taxon>
    </lineage>
</organism>